<reference evidence="3 4" key="1">
    <citation type="journal article" date="2019" name="Nat. Microbiol.">
        <title>Mediterranean grassland soil C-N compound turnover is dependent on rainfall and depth, and is mediated by genomically divergent microorganisms.</title>
        <authorList>
            <person name="Diamond S."/>
            <person name="Andeer P.F."/>
            <person name="Li Z."/>
            <person name="Crits-Christoph A."/>
            <person name="Burstein D."/>
            <person name="Anantharaman K."/>
            <person name="Lane K.R."/>
            <person name="Thomas B.C."/>
            <person name="Pan C."/>
            <person name="Northen T.R."/>
            <person name="Banfield J.F."/>
        </authorList>
    </citation>
    <scope>NUCLEOTIDE SEQUENCE [LARGE SCALE GENOMIC DNA]</scope>
    <source>
        <strain evidence="3">WS_10</strain>
    </source>
</reference>
<keyword evidence="1" id="KW-0732">Signal</keyword>
<feature type="chain" id="PRO_5021850956" description="Cytochrome c7-like domain-containing protein" evidence="1">
    <location>
        <begin position="20"/>
        <end position="176"/>
    </location>
</feature>
<feature type="signal peptide" evidence="1">
    <location>
        <begin position="1"/>
        <end position="19"/>
    </location>
</feature>
<sequence>MTRALAVVLVMMTIAASTAAFSQSTRIPIGGGKGPEQPIHFSHKLHAGSLQMNCLYCHYGADKSPIANIPPVSVCMGCHKIVAIDKPEIQKLTGYWNRGEVPPWVEVYWLPDHVKFNHKRHVKAGIQCLDCHGPVPTMDVMHQYPSLKMGWCVSCHRQHLNDAKNPATLDCVACHH</sequence>
<accession>A0A538U194</accession>
<dbReference type="Pfam" id="PF14522">
    <property type="entry name" value="Cytochrome_C7"/>
    <property type="match status" value="1"/>
</dbReference>
<evidence type="ECO:0000313" key="3">
    <source>
        <dbReference type="EMBL" id="TMQ69670.1"/>
    </source>
</evidence>
<dbReference type="EMBL" id="VBPA01000278">
    <property type="protein sequence ID" value="TMQ69670.1"/>
    <property type="molecule type" value="Genomic_DNA"/>
</dbReference>
<dbReference type="AlphaFoldDB" id="A0A538U194"/>
<dbReference type="CDD" id="cd08168">
    <property type="entry name" value="Cytochrom_C3"/>
    <property type="match status" value="1"/>
</dbReference>
<feature type="domain" description="Cytochrome c7-like" evidence="2">
    <location>
        <begin position="114"/>
        <end position="176"/>
    </location>
</feature>
<dbReference type="SUPFAM" id="SSF48695">
    <property type="entry name" value="Multiheme cytochromes"/>
    <property type="match status" value="1"/>
</dbReference>
<dbReference type="InterPro" id="IPR036280">
    <property type="entry name" value="Multihaem_cyt_sf"/>
</dbReference>
<dbReference type="InterPro" id="IPR029467">
    <property type="entry name" value="Cyt_c7-like"/>
</dbReference>
<comment type="caution">
    <text evidence="3">The sequence shown here is derived from an EMBL/GenBank/DDBJ whole genome shotgun (WGS) entry which is preliminary data.</text>
</comment>
<dbReference type="Gene3D" id="3.90.10.10">
    <property type="entry name" value="Cytochrome C3"/>
    <property type="match status" value="2"/>
</dbReference>
<dbReference type="Proteomes" id="UP000319836">
    <property type="component" value="Unassembled WGS sequence"/>
</dbReference>
<organism evidence="3 4">
    <name type="scientific">Eiseniibacteriota bacterium</name>
    <dbReference type="NCBI Taxonomy" id="2212470"/>
    <lineage>
        <taxon>Bacteria</taxon>
        <taxon>Candidatus Eiseniibacteriota</taxon>
    </lineage>
</organism>
<dbReference type="PANTHER" id="PTHR39425">
    <property type="entry name" value="LIPOPROTEIN CYTOCHROME C"/>
    <property type="match status" value="1"/>
</dbReference>
<name>A0A538U194_UNCEI</name>
<evidence type="ECO:0000259" key="2">
    <source>
        <dbReference type="Pfam" id="PF14522"/>
    </source>
</evidence>
<evidence type="ECO:0000256" key="1">
    <source>
        <dbReference type="SAM" id="SignalP"/>
    </source>
</evidence>
<dbReference type="PANTHER" id="PTHR39425:SF1">
    <property type="entry name" value="CYTOCHROME C7-LIKE DOMAIN-CONTAINING PROTEIN"/>
    <property type="match status" value="1"/>
</dbReference>
<protein>
    <recommendedName>
        <fullName evidence="2">Cytochrome c7-like domain-containing protein</fullName>
    </recommendedName>
</protein>
<gene>
    <name evidence="3" type="ORF">E6K80_10965</name>
</gene>
<proteinExistence type="predicted"/>
<evidence type="ECO:0000313" key="4">
    <source>
        <dbReference type="Proteomes" id="UP000319836"/>
    </source>
</evidence>